<evidence type="ECO:0000256" key="8">
    <source>
        <dbReference type="ARBA" id="ARBA00022833"/>
    </source>
</evidence>
<dbReference type="InterPro" id="IPR008915">
    <property type="entry name" value="Peptidase_M50"/>
</dbReference>
<feature type="transmembrane region" description="Helical" evidence="12">
    <location>
        <begin position="15"/>
        <end position="40"/>
    </location>
</feature>
<feature type="domain" description="Peptidase M50" evidence="13">
    <location>
        <begin position="34"/>
        <end position="105"/>
    </location>
</feature>
<evidence type="ECO:0000256" key="2">
    <source>
        <dbReference type="ARBA" id="ARBA00004141"/>
    </source>
</evidence>
<keyword evidence="5 12" id="KW-0812">Transmembrane</keyword>
<feature type="domain" description="Peptidase M50" evidence="13">
    <location>
        <begin position="109"/>
        <end position="165"/>
    </location>
</feature>
<dbReference type="AlphaFoldDB" id="A0A0L6ZEA6"/>
<protein>
    <submittedName>
        <fullName evidence="14">Stage IV sporulation protein FB</fullName>
        <ecNumber evidence="14">3.4.24.-</ecNumber>
    </submittedName>
</protein>
<feature type="transmembrane region" description="Helical" evidence="12">
    <location>
        <begin position="154"/>
        <end position="175"/>
    </location>
</feature>
<dbReference type="PANTHER" id="PTHR39188:SF3">
    <property type="entry name" value="STAGE IV SPORULATION PROTEIN FB"/>
    <property type="match status" value="1"/>
</dbReference>
<evidence type="ECO:0000256" key="10">
    <source>
        <dbReference type="ARBA" id="ARBA00023049"/>
    </source>
</evidence>
<evidence type="ECO:0000256" key="6">
    <source>
        <dbReference type="ARBA" id="ARBA00022723"/>
    </source>
</evidence>
<reference evidence="15" key="1">
    <citation type="submission" date="2015-08" db="EMBL/GenBank/DDBJ databases">
        <title>Genome sequence of the strict anaerobe Clostridium homopropionicum LuHBu1 (DSM 5847T).</title>
        <authorList>
            <person name="Poehlein A."/>
            <person name="Beck M."/>
            <person name="Schiel-Bengelsdorf B."/>
            <person name="Bengelsdorf F.R."/>
            <person name="Daniel R."/>
            <person name="Duerre P."/>
        </authorList>
    </citation>
    <scope>NUCLEOTIDE SEQUENCE [LARGE SCALE GENOMIC DNA]</scope>
    <source>
        <strain evidence="15">DSM 5847</strain>
    </source>
</reference>
<keyword evidence="15" id="KW-1185">Reference proteome</keyword>
<dbReference type="Pfam" id="PF02163">
    <property type="entry name" value="Peptidase_M50"/>
    <property type="match status" value="2"/>
</dbReference>
<sequence length="315" mass="36684">MKKRHELVIKISKLFFPYIILLIIIGFKGKLLISFILVFLHELVHFIVAKKLGFKGFYIEILPIGAVLRLKDLDEADPKEDMIISLSGPLFNLFLAAIFYLISKFHYNYYYEYLVMSNLALGIFNLIPAFPLDGGRIVRDLFSFKTYYKNANKITVKISIVLGVLITLYSLILLIFDKRSISMMVLGVFIIIASYKEKERIVYLIMGDIINKKYKFNKKGYIENRSISMHLKKSLLEALSIIDKNKYNIFIILNSEMKAVNVIYEGELIEAIKIYGNISIEEYLKNTDEIDKMDKFAKKTIDQWNSWNNECNKDI</sequence>
<evidence type="ECO:0000259" key="13">
    <source>
        <dbReference type="Pfam" id="PF02163"/>
    </source>
</evidence>
<name>A0A0L6ZEA6_9CLOT</name>
<dbReference type="GO" id="GO:0006508">
    <property type="term" value="P:proteolysis"/>
    <property type="evidence" value="ECO:0007669"/>
    <property type="project" value="UniProtKB-KW"/>
</dbReference>
<dbReference type="CDD" id="cd06161">
    <property type="entry name" value="S2P-M50_SpoIVFB"/>
    <property type="match status" value="1"/>
</dbReference>
<accession>A0A0L6ZEA6</accession>
<dbReference type="RefSeq" id="WP_052220006.1">
    <property type="nucleotide sequence ID" value="NZ_LHUR01000010.1"/>
</dbReference>
<dbReference type="GO" id="GO:0046872">
    <property type="term" value="F:metal ion binding"/>
    <property type="evidence" value="ECO:0007669"/>
    <property type="project" value="UniProtKB-KW"/>
</dbReference>
<evidence type="ECO:0000256" key="3">
    <source>
        <dbReference type="ARBA" id="ARBA00007931"/>
    </source>
</evidence>
<dbReference type="STRING" id="36844.SAMN04488501_107153"/>
<keyword evidence="7 14" id="KW-0378">Hydrolase</keyword>
<evidence type="ECO:0000256" key="4">
    <source>
        <dbReference type="ARBA" id="ARBA00022670"/>
    </source>
</evidence>
<dbReference type="GO" id="GO:0016020">
    <property type="term" value="C:membrane"/>
    <property type="evidence" value="ECO:0007669"/>
    <property type="project" value="UniProtKB-SubCell"/>
</dbReference>
<comment type="subcellular location">
    <subcellularLocation>
        <location evidence="2">Membrane</location>
        <topology evidence="2">Multi-pass membrane protein</topology>
    </subcellularLocation>
</comment>
<keyword evidence="4" id="KW-0645">Protease</keyword>
<evidence type="ECO:0000256" key="11">
    <source>
        <dbReference type="ARBA" id="ARBA00023136"/>
    </source>
</evidence>
<keyword evidence="11 12" id="KW-0472">Membrane</keyword>
<proteinExistence type="inferred from homology"/>
<evidence type="ECO:0000256" key="5">
    <source>
        <dbReference type="ARBA" id="ARBA00022692"/>
    </source>
</evidence>
<evidence type="ECO:0000313" key="14">
    <source>
        <dbReference type="EMBL" id="KOA21277.1"/>
    </source>
</evidence>
<keyword evidence="8" id="KW-0862">Zinc</keyword>
<evidence type="ECO:0000313" key="15">
    <source>
        <dbReference type="Proteomes" id="UP000037043"/>
    </source>
</evidence>
<dbReference type="EC" id="3.4.24.-" evidence="14"/>
<keyword evidence="10" id="KW-0482">Metalloprotease</keyword>
<dbReference type="EMBL" id="LHUR01000010">
    <property type="protein sequence ID" value="KOA21277.1"/>
    <property type="molecule type" value="Genomic_DNA"/>
</dbReference>
<organism evidence="14 15">
    <name type="scientific">Clostridium homopropionicum DSM 5847</name>
    <dbReference type="NCBI Taxonomy" id="1121318"/>
    <lineage>
        <taxon>Bacteria</taxon>
        <taxon>Bacillati</taxon>
        <taxon>Bacillota</taxon>
        <taxon>Clostridia</taxon>
        <taxon>Eubacteriales</taxon>
        <taxon>Clostridiaceae</taxon>
        <taxon>Clostridium</taxon>
    </lineage>
</organism>
<evidence type="ECO:0000256" key="9">
    <source>
        <dbReference type="ARBA" id="ARBA00022989"/>
    </source>
</evidence>
<comment type="similarity">
    <text evidence="3">Belongs to the peptidase M50B family.</text>
</comment>
<feature type="transmembrane region" description="Helical" evidence="12">
    <location>
        <begin position="82"/>
        <end position="102"/>
    </location>
</feature>
<comment type="caution">
    <text evidence="14">The sequence shown here is derived from an EMBL/GenBank/DDBJ whole genome shotgun (WGS) entry which is preliminary data.</text>
</comment>
<evidence type="ECO:0000256" key="1">
    <source>
        <dbReference type="ARBA" id="ARBA00001947"/>
    </source>
</evidence>
<keyword evidence="9 12" id="KW-1133">Transmembrane helix</keyword>
<dbReference type="GO" id="GO:0008237">
    <property type="term" value="F:metallopeptidase activity"/>
    <property type="evidence" value="ECO:0007669"/>
    <property type="project" value="UniProtKB-KW"/>
</dbReference>
<evidence type="ECO:0000256" key="7">
    <source>
        <dbReference type="ARBA" id="ARBA00022801"/>
    </source>
</evidence>
<evidence type="ECO:0000256" key="12">
    <source>
        <dbReference type="SAM" id="Phobius"/>
    </source>
</evidence>
<keyword evidence="6" id="KW-0479">Metal-binding</keyword>
<dbReference type="PATRIC" id="fig|1121318.3.peg.412"/>
<gene>
    <name evidence="14" type="primary">spoIVFB</name>
    <name evidence="14" type="ORF">CLHOM_04070</name>
</gene>
<dbReference type="Proteomes" id="UP000037043">
    <property type="component" value="Unassembled WGS sequence"/>
</dbReference>
<feature type="transmembrane region" description="Helical" evidence="12">
    <location>
        <begin position="114"/>
        <end position="133"/>
    </location>
</feature>
<dbReference type="PANTHER" id="PTHR39188">
    <property type="entry name" value="MEMBRANE-ASSOCIATED ZINC METALLOPROTEASE M50B"/>
    <property type="match status" value="1"/>
</dbReference>
<comment type="cofactor">
    <cofactor evidence="1">
        <name>Zn(2+)</name>
        <dbReference type="ChEBI" id="CHEBI:29105"/>
    </cofactor>
</comment>